<proteinExistence type="predicted"/>
<evidence type="ECO:0000256" key="1">
    <source>
        <dbReference type="SAM" id="MobiDB-lite"/>
    </source>
</evidence>
<evidence type="ECO:0000313" key="3">
    <source>
        <dbReference type="EMBL" id="CTQ47508.1"/>
    </source>
</evidence>
<dbReference type="EMBL" id="CXST01000008">
    <property type="protein sequence ID" value="CTQ47508.1"/>
    <property type="molecule type" value="Genomic_DNA"/>
</dbReference>
<dbReference type="OrthoDB" id="8400919at2"/>
<keyword evidence="2" id="KW-0732">Signal</keyword>
<gene>
    <name evidence="3" type="ORF">LAL4801_05970</name>
</gene>
<organism evidence="3 4">
    <name type="scientific">Roseibium aggregatum</name>
    <dbReference type="NCBI Taxonomy" id="187304"/>
    <lineage>
        <taxon>Bacteria</taxon>
        <taxon>Pseudomonadati</taxon>
        <taxon>Pseudomonadota</taxon>
        <taxon>Alphaproteobacteria</taxon>
        <taxon>Hyphomicrobiales</taxon>
        <taxon>Stappiaceae</taxon>
        <taxon>Roseibium</taxon>
    </lineage>
</organism>
<sequence length="97" mass="10135">MRPHENVRTIAALATALTLVCGTALADDKSDDCQVEPGAKSQDRVPADTEETASLSDCDGVLTPAPVGDRELVEPAPDVGETPVITPEEIPDQQPAD</sequence>
<dbReference type="STRING" id="187304.B0E33_15230"/>
<accession>A0A0M6YCV6</accession>
<feature type="signal peptide" evidence="2">
    <location>
        <begin position="1"/>
        <end position="26"/>
    </location>
</feature>
<name>A0A0M6YCV6_9HYPH</name>
<reference evidence="4" key="1">
    <citation type="submission" date="2015-07" db="EMBL/GenBank/DDBJ databases">
        <authorList>
            <person name="Rodrigo-Torres Lidia"/>
            <person name="Arahal R.David."/>
        </authorList>
    </citation>
    <scope>NUCLEOTIDE SEQUENCE [LARGE SCALE GENOMIC DNA]</scope>
    <source>
        <strain evidence="4">CECT 4801</strain>
    </source>
</reference>
<dbReference type="RefSeq" id="WP_055661535.1">
    <property type="nucleotide sequence ID" value="NZ_CXST01000008.1"/>
</dbReference>
<evidence type="ECO:0008006" key="5">
    <source>
        <dbReference type="Google" id="ProtNLM"/>
    </source>
</evidence>
<feature type="chain" id="PRO_5005807724" description="Secreted protein" evidence="2">
    <location>
        <begin position="27"/>
        <end position="97"/>
    </location>
</feature>
<feature type="region of interest" description="Disordered" evidence="1">
    <location>
        <begin position="28"/>
        <end position="97"/>
    </location>
</feature>
<protein>
    <recommendedName>
        <fullName evidence="5">Secreted protein</fullName>
    </recommendedName>
</protein>
<dbReference type="AlphaFoldDB" id="A0A0M6YCV6"/>
<evidence type="ECO:0000313" key="4">
    <source>
        <dbReference type="Proteomes" id="UP000048926"/>
    </source>
</evidence>
<keyword evidence="4" id="KW-1185">Reference proteome</keyword>
<evidence type="ECO:0000256" key="2">
    <source>
        <dbReference type="SAM" id="SignalP"/>
    </source>
</evidence>
<dbReference type="Proteomes" id="UP000048926">
    <property type="component" value="Unassembled WGS sequence"/>
</dbReference>